<name>A0A6G3X420_9ACTN</name>
<feature type="transmembrane region" description="Helical" evidence="1">
    <location>
        <begin position="42"/>
        <end position="62"/>
    </location>
</feature>
<evidence type="ECO:0000256" key="1">
    <source>
        <dbReference type="SAM" id="Phobius"/>
    </source>
</evidence>
<dbReference type="AlphaFoldDB" id="A0A6G3X420"/>
<protein>
    <submittedName>
        <fullName evidence="2">Uncharacterized protein</fullName>
    </submittedName>
</protein>
<sequence>MTDSAHPSEPREFGPTRYIAPYLLLVLADAGIEKAPAGGRPVLFWLFVAVAGLGLVSTVTRLRSAWAAHRLLPLAGWTRLLGTLLAAYGLYVAYRVVDGLAG</sequence>
<dbReference type="EMBL" id="JAAGMN010004194">
    <property type="protein sequence ID" value="NEE12558.1"/>
    <property type="molecule type" value="Genomic_DNA"/>
</dbReference>
<feature type="transmembrane region" description="Helical" evidence="1">
    <location>
        <begin position="74"/>
        <end position="94"/>
    </location>
</feature>
<gene>
    <name evidence="2" type="ORF">G3M58_39650</name>
</gene>
<accession>A0A6G3X420</accession>
<evidence type="ECO:0000313" key="2">
    <source>
        <dbReference type="EMBL" id="NEE12558.1"/>
    </source>
</evidence>
<keyword evidence="1" id="KW-0812">Transmembrane</keyword>
<organism evidence="2">
    <name type="scientific">Streptomyces sp. SID7499</name>
    <dbReference type="NCBI Taxonomy" id="2706086"/>
    <lineage>
        <taxon>Bacteria</taxon>
        <taxon>Bacillati</taxon>
        <taxon>Actinomycetota</taxon>
        <taxon>Actinomycetes</taxon>
        <taxon>Kitasatosporales</taxon>
        <taxon>Streptomycetaceae</taxon>
        <taxon>Streptomyces</taxon>
    </lineage>
</organism>
<reference evidence="2" key="1">
    <citation type="submission" date="2020-01" db="EMBL/GenBank/DDBJ databases">
        <title>Insect and environment-associated Actinomycetes.</title>
        <authorList>
            <person name="Currrie C."/>
            <person name="Chevrette M."/>
            <person name="Carlson C."/>
            <person name="Stubbendieck R."/>
            <person name="Wendt-Pienkowski E."/>
        </authorList>
    </citation>
    <scope>NUCLEOTIDE SEQUENCE</scope>
    <source>
        <strain evidence="2">SID7499</strain>
    </source>
</reference>
<proteinExistence type="predicted"/>
<keyword evidence="1" id="KW-1133">Transmembrane helix</keyword>
<comment type="caution">
    <text evidence="2">The sequence shown here is derived from an EMBL/GenBank/DDBJ whole genome shotgun (WGS) entry which is preliminary data.</text>
</comment>
<keyword evidence="1" id="KW-0472">Membrane</keyword>